<gene>
    <name evidence="1" type="ORF">ACFQDI_20745</name>
</gene>
<name>A0ABW0KUY0_9BACT</name>
<evidence type="ECO:0000313" key="2">
    <source>
        <dbReference type="Proteomes" id="UP001596052"/>
    </source>
</evidence>
<keyword evidence="2" id="KW-1185">Reference proteome</keyword>
<dbReference type="RefSeq" id="WP_377170468.1">
    <property type="nucleotide sequence ID" value="NZ_JBHSMQ010000009.1"/>
</dbReference>
<protein>
    <submittedName>
        <fullName evidence="1">Uncharacterized protein</fullName>
    </submittedName>
</protein>
<dbReference type="EMBL" id="JBHSMQ010000009">
    <property type="protein sequence ID" value="MFC5457310.1"/>
    <property type="molecule type" value="Genomic_DNA"/>
</dbReference>
<evidence type="ECO:0000313" key="1">
    <source>
        <dbReference type="EMBL" id="MFC5457310.1"/>
    </source>
</evidence>
<dbReference type="Proteomes" id="UP001596052">
    <property type="component" value="Unassembled WGS sequence"/>
</dbReference>
<accession>A0ABW0KUY0</accession>
<proteinExistence type="predicted"/>
<organism evidence="1 2">
    <name type="scientific">Prosthecobacter fluviatilis</name>
    <dbReference type="NCBI Taxonomy" id="445931"/>
    <lineage>
        <taxon>Bacteria</taxon>
        <taxon>Pseudomonadati</taxon>
        <taxon>Verrucomicrobiota</taxon>
        <taxon>Verrucomicrobiia</taxon>
        <taxon>Verrucomicrobiales</taxon>
        <taxon>Verrucomicrobiaceae</taxon>
        <taxon>Prosthecobacter</taxon>
    </lineage>
</organism>
<reference evidence="2" key="1">
    <citation type="journal article" date="2019" name="Int. J. Syst. Evol. Microbiol.">
        <title>The Global Catalogue of Microorganisms (GCM) 10K type strain sequencing project: providing services to taxonomists for standard genome sequencing and annotation.</title>
        <authorList>
            <consortium name="The Broad Institute Genomics Platform"/>
            <consortium name="The Broad Institute Genome Sequencing Center for Infectious Disease"/>
            <person name="Wu L."/>
            <person name="Ma J."/>
        </authorList>
    </citation>
    <scope>NUCLEOTIDE SEQUENCE [LARGE SCALE GENOMIC DNA]</scope>
    <source>
        <strain evidence="2">CGMCC 4.1469</strain>
    </source>
</reference>
<comment type="caution">
    <text evidence="1">The sequence shown here is derived from an EMBL/GenBank/DDBJ whole genome shotgun (WGS) entry which is preliminary data.</text>
</comment>
<sequence length="92" mass="10246">MMKKPQYRSRREKVEANLKEGEYVFDSSEMSVEVIQERAALGMHPVCACCGARLEYALSPAETKKHGTYPGVRCPVNLGHCQIVVDFARDAG</sequence>